<gene>
    <name evidence="19" type="ORF">L1049_012734</name>
</gene>
<keyword evidence="11" id="KW-0675">Receptor</keyword>
<feature type="domain" description="Disease resistance R13L4/SHOC-2-like LRR" evidence="18">
    <location>
        <begin position="593"/>
        <end position="773"/>
    </location>
</feature>
<sequence>MRNDLHMRNDYCPYFMPNGSMETILMDNVHRQPYISVAPFFDLKSSIHSAGARDFASLANLNCGVGIESTERSAIWELTEIKEPSECHTLVLPDKSLAGRVAGLIYSHSGDLILGLTHNATHKLWRWPSDQHWTGKENATVLPQIFQPSSGIVTTNEINAHPKNALPCFALTKTDSYLFSLSGGEISQFILKTLEAMGTIMLPPSPIATYLAILPRNNDILAIGFEDCSIKIYYLRTNKVKARLEGHQKRITFLAFSEKLNVLVSSGADGQICVWSTNGWERQANIFVQTAIQQFPDPPIVNHFEFHKDQTQLLAVHERQIDIYAAPKLEHLKKLVLQESNHPITHATYSCDGQSIYASFKDGSVGVYVSSTLGLRCLINLAAYTQPDPRFILLLLRLIHLNPTNLPWDSLSGRVHVLEPLESVGEWGIPPPPEDGNGHSMPLNVAAQQATDPAEVAALNKMIDYWNLKGSLNLTIDPCTQNATWASENANPRVACDCTGNTCHITHLKIYALDISGELPGDLFMLKELMDLNLGQNVLSGPIPAEIGQLSKMQYLSLGINNLTGPVPPELGNLTKLLSLSFSSNNFFGPLPKDLGNLTSLQQLYIDSSGVSGLIPQELANLKSLQTLWASDNLFTGKVPEFFGTLTELKNLRLEGTLLQGPIPNSFGALTKLEDLRIGDLGGEDSSLDFLENQTLLSILVLRNCRLSGQIPERLGIFSKLQQLDLSFNKLTGQIPTSFQNFDSLEYLYLGSNNLSGALPANIIGPKLIALDVSFNPLSGNLPIDFAKAGLTVNDVGTSINANSLQDKKAFGMLHCLQGSTRCSNKVPDTSFSIKCGGTTQTSASGIIFDDDTEILGAASLYTSSDYQWAVSNAGNFISNPNGPQYIVQTDSQITETLESELYKTARISPSSLRYYGLGLKNGKYSVELHFAEIAMDDSHSWKGLGRRLFDVYIQGERVLQDFNIRNEAGGSKRALVKTFEANVTNTIMDVHFFWAGKGTCCIPFQGTYGPLVSAIHVSQVSADTGSSSKSDKKRVGRLVGIAVGCVAGLVIISSMFYLWWKKEASGHMQIHTESPKKGLFQ</sequence>
<keyword evidence="7" id="KW-0677">Repeat</keyword>
<evidence type="ECO:0000256" key="2">
    <source>
        <dbReference type="ARBA" id="ARBA00012513"/>
    </source>
</evidence>
<evidence type="ECO:0000313" key="19">
    <source>
        <dbReference type="EMBL" id="KAK9279059.1"/>
    </source>
</evidence>
<feature type="repeat" description="WD" evidence="15">
    <location>
        <begin position="244"/>
        <end position="276"/>
    </location>
</feature>
<dbReference type="AlphaFoldDB" id="A0AAP0RJ79"/>
<keyword evidence="15" id="KW-0853">WD repeat</keyword>
<evidence type="ECO:0000256" key="15">
    <source>
        <dbReference type="PROSITE-ProRule" id="PRU00221"/>
    </source>
</evidence>
<dbReference type="InterPro" id="IPR001680">
    <property type="entry name" value="WD40_rpt"/>
</dbReference>
<comment type="caution">
    <text evidence="19">The sequence shown here is derived from an EMBL/GenBank/DDBJ whole genome shotgun (WGS) entry which is preliminary data.</text>
</comment>
<reference evidence="19 20" key="1">
    <citation type="journal article" date="2024" name="Plant J.">
        <title>Genome sequences and population genomics reveal climatic adaptation and genomic divergence between two closely related sweetgum species.</title>
        <authorList>
            <person name="Xu W.Q."/>
            <person name="Ren C.Q."/>
            <person name="Zhang X.Y."/>
            <person name="Comes H.P."/>
            <person name="Liu X.H."/>
            <person name="Li Y.G."/>
            <person name="Kettle C.J."/>
            <person name="Jalonen R."/>
            <person name="Gaisberger H."/>
            <person name="Ma Y.Z."/>
            <person name="Qiu Y.X."/>
        </authorList>
    </citation>
    <scope>NUCLEOTIDE SEQUENCE [LARGE SCALE GENOMIC DNA]</scope>
    <source>
        <strain evidence="19">Hangzhou</strain>
    </source>
</reference>
<comment type="catalytic activity">
    <reaction evidence="13">
        <text>L-threonyl-[protein] + ATP = O-phospho-L-threonyl-[protein] + ADP + H(+)</text>
        <dbReference type="Rhea" id="RHEA:46608"/>
        <dbReference type="Rhea" id="RHEA-COMP:11060"/>
        <dbReference type="Rhea" id="RHEA-COMP:11605"/>
        <dbReference type="ChEBI" id="CHEBI:15378"/>
        <dbReference type="ChEBI" id="CHEBI:30013"/>
        <dbReference type="ChEBI" id="CHEBI:30616"/>
        <dbReference type="ChEBI" id="CHEBI:61977"/>
        <dbReference type="ChEBI" id="CHEBI:456216"/>
        <dbReference type="EC" id="2.7.11.1"/>
    </reaction>
</comment>
<evidence type="ECO:0000256" key="10">
    <source>
        <dbReference type="ARBA" id="ARBA00023136"/>
    </source>
</evidence>
<evidence type="ECO:0000259" key="17">
    <source>
        <dbReference type="Pfam" id="PF11721"/>
    </source>
</evidence>
<dbReference type="InterPro" id="IPR015943">
    <property type="entry name" value="WD40/YVTN_repeat-like_dom_sf"/>
</dbReference>
<evidence type="ECO:0000256" key="7">
    <source>
        <dbReference type="ARBA" id="ARBA00022737"/>
    </source>
</evidence>
<keyword evidence="10 16" id="KW-0472">Membrane</keyword>
<evidence type="ECO:0000256" key="5">
    <source>
        <dbReference type="ARBA" id="ARBA00022679"/>
    </source>
</evidence>
<evidence type="ECO:0000256" key="9">
    <source>
        <dbReference type="ARBA" id="ARBA00022840"/>
    </source>
</evidence>
<evidence type="ECO:0000313" key="20">
    <source>
        <dbReference type="Proteomes" id="UP001415857"/>
    </source>
</evidence>
<keyword evidence="6" id="KW-0732">Signal</keyword>
<dbReference type="PROSITE" id="PS50294">
    <property type="entry name" value="WD_REPEATS_REGION"/>
    <property type="match status" value="1"/>
</dbReference>
<dbReference type="InterPro" id="IPR032675">
    <property type="entry name" value="LRR_dom_sf"/>
</dbReference>
<dbReference type="SUPFAM" id="SSF50978">
    <property type="entry name" value="WD40 repeat-like"/>
    <property type="match status" value="1"/>
</dbReference>
<dbReference type="SMART" id="SM00320">
    <property type="entry name" value="WD40"/>
    <property type="match status" value="3"/>
</dbReference>
<dbReference type="InterPro" id="IPR021720">
    <property type="entry name" value="Malectin_dom"/>
</dbReference>
<dbReference type="GO" id="GO:0004674">
    <property type="term" value="F:protein serine/threonine kinase activity"/>
    <property type="evidence" value="ECO:0007669"/>
    <property type="project" value="UniProtKB-EC"/>
</dbReference>
<dbReference type="FunFam" id="3.80.10.10:FF:001380">
    <property type="entry name" value="Os05g0256100 protein"/>
    <property type="match status" value="1"/>
</dbReference>
<keyword evidence="4" id="KW-0433">Leucine-rich repeat</keyword>
<evidence type="ECO:0000256" key="6">
    <source>
        <dbReference type="ARBA" id="ARBA00022729"/>
    </source>
</evidence>
<accession>A0AAP0RJ79</accession>
<comment type="catalytic activity">
    <reaction evidence="14">
        <text>L-seryl-[protein] + ATP = O-phospho-L-seryl-[protein] + ADP + H(+)</text>
        <dbReference type="Rhea" id="RHEA:17989"/>
        <dbReference type="Rhea" id="RHEA-COMP:9863"/>
        <dbReference type="Rhea" id="RHEA-COMP:11604"/>
        <dbReference type="ChEBI" id="CHEBI:15378"/>
        <dbReference type="ChEBI" id="CHEBI:29999"/>
        <dbReference type="ChEBI" id="CHEBI:30616"/>
        <dbReference type="ChEBI" id="CHEBI:83421"/>
        <dbReference type="ChEBI" id="CHEBI:456216"/>
        <dbReference type="EC" id="2.7.11.1"/>
    </reaction>
</comment>
<dbReference type="Pfam" id="PF11721">
    <property type="entry name" value="Malectin"/>
    <property type="match status" value="1"/>
</dbReference>
<organism evidence="19 20">
    <name type="scientific">Liquidambar formosana</name>
    <name type="common">Formosan gum</name>
    <dbReference type="NCBI Taxonomy" id="63359"/>
    <lineage>
        <taxon>Eukaryota</taxon>
        <taxon>Viridiplantae</taxon>
        <taxon>Streptophyta</taxon>
        <taxon>Embryophyta</taxon>
        <taxon>Tracheophyta</taxon>
        <taxon>Spermatophyta</taxon>
        <taxon>Magnoliopsida</taxon>
        <taxon>eudicotyledons</taxon>
        <taxon>Gunneridae</taxon>
        <taxon>Pentapetalae</taxon>
        <taxon>Saxifragales</taxon>
        <taxon>Altingiaceae</taxon>
        <taxon>Liquidambar</taxon>
    </lineage>
</organism>
<dbReference type="PANTHER" id="PTHR48006">
    <property type="entry name" value="LEUCINE-RICH REPEAT-CONTAINING PROTEIN DDB_G0281931-RELATED"/>
    <property type="match status" value="1"/>
</dbReference>
<dbReference type="EMBL" id="JBBPBK010000008">
    <property type="protein sequence ID" value="KAK9279059.1"/>
    <property type="molecule type" value="Genomic_DNA"/>
</dbReference>
<evidence type="ECO:0000256" key="12">
    <source>
        <dbReference type="ARBA" id="ARBA00023180"/>
    </source>
</evidence>
<dbReference type="InterPro" id="IPR051824">
    <property type="entry name" value="LRR_Rcpt-Like_S/T_Kinase"/>
</dbReference>
<dbReference type="Pfam" id="PF23598">
    <property type="entry name" value="LRR_14"/>
    <property type="match status" value="1"/>
</dbReference>
<keyword evidence="5" id="KW-0808">Transferase</keyword>
<dbReference type="Gene3D" id="3.80.10.10">
    <property type="entry name" value="Ribonuclease Inhibitor"/>
    <property type="match status" value="2"/>
</dbReference>
<feature type="transmembrane region" description="Helical" evidence="16">
    <location>
        <begin position="1039"/>
        <end position="1061"/>
    </location>
</feature>
<name>A0AAP0RJ79_LIQFO</name>
<evidence type="ECO:0000256" key="11">
    <source>
        <dbReference type="ARBA" id="ARBA00023170"/>
    </source>
</evidence>
<keyword evidence="16" id="KW-0812">Transmembrane</keyword>
<dbReference type="InterPro" id="IPR055414">
    <property type="entry name" value="LRR_R13L4/SHOC2-like"/>
</dbReference>
<dbReference type="PROSITE" id="PS50082">
    <property type="entry name" value="WD_REPEATS_2"/>
    <property type="match status" value="1"/>
</dbReference>
<keyword evidence="9" id="KW-0067">ATP-binding</keyword>
<evidence type="ECO:0000256" key="13">
    <source>
        <dbReference type="ARBA" id="ARBA00047899"/>
    </source>
</evidence>
<dbReference type="PANTHER" id="PTHR48006:SF98">
    <property type="entry name" value="MALECTIN DOMAIN-CONTAINING PROTEIN"/>
    <property type="match status" value="1"/>
</dbReference>
<keyword evidence="3" id="KW-0597">Phosphoprotein</keyword>
<dbReference type="GO" id="GO:0005524">
    <property type="term" value="F:ATP binding"/>
    <property type="evidence" value="ECO:0007669"/>
    <property type="project" value="UniProtKB-KW"/>
</dbReference>
<dbReference type="SUPFAM" id="SSF52058">
    <property type="entry name" value="L domain-like"/>
    <property type="match status" value="1"/>
</dbReference>
<keyword evidence="12" id="KW-0325">Glycoprotein</keyword>
<dbReference type="FunFam" id="3.80.10.10:FF:000041">
    <property type="entry name" value="LRR receptor-like serine/threonine-protein kinase ERECTA"/>
    <property type="match status" value="1"/>
</dbReference>
<keyword evidence="16" id="KW-1133">Transmembrane helix</keyword>
<keyword evidence="8" id="KW-0547">Nucleotide-binding</keyword>
<dbReference type="EC" id="2.7.11.1" evidence="2"/>
<evidence type="ECO:0000256" key="3">
    <source>
        <dbReference type="ARBA" id="ARBA00022553"/>
    </source>
</evidence>
<evidence type="ECO:0000256" key="14">
    <source>
        <dbReference type="ARBA" id="ARBA00048679"/>
    </source>
</evidence>
<dbReference type="FunFam" id="2.60.120.430:FF:000002">
    <property type="entry name" value="Leucine-rich repeat receptor-like protein kinase"/>
    <property type="match status" value="1"/>
</dbReference>
<dbReference type="InterPro" id="IPR036322">
    <property type="entry name" value="WD40_repeat_dom_sf"/>
</dbReference>
<dbReference type="Proteomes" id="UP001415857">
    <property type="component" value="Unassembled WGS sequence"/>
</dbReference>
<proteinExistence type="predicted"/>
<evidence type="ECO:0000256" key="16">
    <source>
        <dbReference type="SAM" id="Phobius"/>
    </source>
</evidence>
<dbReference type="GO" id="GO:0016020">
    <property type="term" value="C:membrane"/>
    <property type="evidence" value="ECO:0007669"/>
    <property type="project" value="UniProtKB-SubCell"/>
</dbReference>
<evidence type="ECO:0000256" key="1">
    <source>
        <dbReference type="ARBA" id="ARBA00004479"/>
    </source>
</evidence>
<evidence type="ECO:0000259" key="18">
    <source>
        <dbReference type="Pfam" id="PF23598"/>
    </source>
</evidence>
<dbReference type="Gene3D" id="2.130.10.10">
    <property type="entry name" value="YVTN repeat-like/Quinoprotein amine dehydrogenase"/>
    <property type="match status" value="1"/>
</dbReference>
<evidence type="ECO:0000256" key="4">
    <source>
        <dbReference type="ARBA" id="ARBA00022614"/>
    </source>
</evidence>
<feature type="domain" description="Malectin" evidence="17">
    <location>
        <begin position="831"/>
        <end position="1016"/>
    </location>
</feature>
<dbReference type="Pfam" id="PF00400">
    <property type="entry name" value="WD40"/>
    <property type="match status" value="1"/>
</dbReference>
<dbReference type="Gene3D" id="2.60.120.430">
    <property type="entry name" value="Galactose-binding lectin"/>
    <property type="match status" value="1"/>
</dbReference>
<keyword evidence="20" id="KW-1185">Reference proteome</keyword>
<comment type="subcellular location">
    <subcellularLocation>
        <location evidence="1">Membrane</location>
        <topology evidence="1">Single-pass type I membrane protein</topology>
    </subcellularLocation>
</comment>
<protein>
    <recommendedName>
        <fullName evidence="2">non-specific serine/threonine protein kinase</fullName>
        <ecNumber evidence="2">2.7.11.1</ecNumber>
    </recommendedName>
</protein>
<evidence type="ECO:0000256" key="8">
    <source>
        <dbReference type="ARBA" id="ARBA00022741"/>
    </source>
</evidence>